<keyword evidence="2" id="KW-0028">Amino-acid biosynthesis</keyword>
<dbReference type="GO" id="GO:0016616">
    <property type="term" value="F:oxidoreductase activity, acting on the CH-OH group of donors, NAD or NADP as acceptor"/>
    <property type="evidence" value="ECO:0007669"/>
    <property type="project" value="InterPro"/>
</dbReference>
<accession>A0A0X1KST6</accession>
<sequence length="326" mass="35961">MKRVLVLARTFGKYSNEPLKLLQDNGFEVERRENVDADGLKGFDAVIVGVQKITREMMQNSSVKIIAKHGVGVDNIDLEAATELGIPVTVTPNANAVSVAELTIGFIFALSKKLIDLHNTLYQKRQFVSSVGLELHGKTLGVVGFGSIGKEVAKRALCLGMRVLVYDPYVEESVLRELGFEKVELDQLLRQSDFVSLHVPLNESTRHLIDREKLSLMKKTAYLINTARGGVVDEEAIIEALKNGQIAGAALDVFNAEPLPADSPFFDCPNVIMTPHVGAHTYEAILRMNMIAAESIVDFFSGKIPKYVVNNEVIPRLLQRGFARQT</sequence>
<dbReference type="RefSeq" id="WP_031502349.1">
    <property type="nucleotide sequence ID" value="NC_022795.1"/>
</dbReference>
<organism evidence="8 9">
    <name type="scientific">Pseudothermotoga hypogea DSM 11164 = NBRC 106472</name>
    <dbReference type="NCBI Taxonomy" id="1123384"/>
    <lineage>
        <taxon>Bacteria</taxon>
        <taxon>Thermotogati</taxon>
        <taxon>Thermotogota</taxon>
        <taxon>Thermotogae</taxon>
        <taxon>Thermotogales</taxon>
        <taxon>Thermotogaceae</taxon>
        <taxon>Pseudothermotoga</taxon>
    </lineage>
</organism>
<dbReference type="GO" id="GO:0051287">
    <property type="term" value="F:NAD binding"/>
    <property type="evidence" value="ECO:0007669"/>
    <property type="project" value="InterPro"/>
</dbReference>
<feature type="domain" description="D-isomer specific 2-hydroxyacid dehydrogenase catalytic" evidence="6">
    <location>
        <begin position="13"/>
        <end position="310"/>
    </location>
</feature>
<dbReference type="PATRIC" id="fig|1123384.7.peg.1880"/>
<dbReference type="InterPro" id="IPR006139">
    <property type="entry name" value="D-isomer_2_OHA_DH_cat_dom"/>
</dbReference>
<evidence type="ECO:0000256" key="1">
    <source>
        <dbReference type="ARBA" id="ARBA00005854"/>
    </source>
</evidence>
<feature type="domain" description="D-isomer specific 2-hydroxyacid dehydrogenase NAD-binding" evidence="7">
    <location>
        <begin position="105"/>
        <end position="278"/>
    </location>
</feature>
<dbReference type="Gene3D" id="3.40.50.720">
    <property type="entry name" value="NAD(P)-binding Rossmann-like Domain"/>
    <property type="match status" value="2"/>
</dbReference>
<dbReference type="PROSITE" id="PS00065">
    <property type="entry name" value="D_2_HYDROXYACID_DH_1"/>
    <property type="match status" value="1"/>
</dbReference>
<evidence type="ECO:0000256" key="3">
    <source>
        <dbReference type="ARBA" id="ARBA00023002"/>
    </source>
</evidence>
<evidence type="ECO:0000256" key="4">
    <source>
        <dbReference type="ARBA" id="ARBA00023027"/>
    </source>
</evidence>
<dbReference type="InterPro" id="IPR036291">
    <property type="entry name" value="NAD(P)-bd_dom_sf"/>
</dbReference>
<evidence type="ECO:0000313" key="8">
    <source>
        <dbReference type="EMBL" id="AJC74344.1"/>
    </source>
</evidence>
<keyword evidence="9" id="KW-1185">Reference proteome</keyword>
<dbReference type="OrthoDB" id="9786364at2"/>
<dbReference type="SUPFAM" id="SSF52283">
    <property type="entry name" value="Formate/glycerate dehydrogenase catalytic domain-like"/>
    <property type="match status" value="1"/>
</dbReference>
<protein>
    <submittedName>
        <fullName evidence="8">2-hydroxyacid dehydrogenase</fullName>
    </submittedName>
</protein>
<evidence type="ECO:0000256" key="5">
    <source>
        <dbReference type="RuleBase" id="RU003719"/>
    </source>
</evidence>
<dbReference type="CDD" id="cd12172">
    <property type="entry name" value="PGDH_like_2"/>
    <property type="match status" value="1"/>
</dbReference>
<dbReference type="Pfam" id="PF00389">
    <property type="entry name" value="2-Hacid_dh"/>
    <property type="match status" value="1"/>
</dbReference>
<name>A0A0X1KST6_9THEM</name>
<dbReference type="PROSITE" id="PS00671">
    <property type="entry name" value="D_2_HYDROXYACID_DH_3"/>
    <property type="match status" value="1"/>
</dbReference>
<keyword evidence="3 5" id="KW-0560">Oxidoreductase</keyword>
<dbReference type="Pfam" id="PF02826">
    <property type="entry name" value="2-Hacid_dh_C"/>
    <property type="match status" value="1"/>
</dbReference>
<dbReference type="PROSITE" id="PS00670">
    <property type="entry name" value="D_2_HYDROXYACID_DH_2"/>
    <property type="match status" value="1"/>
</dbReference>
<proteinExistence type="inferred from homology"/>
<keyword evidence="4" id="KW-0520">NAD</keyword>
<dbReference type="InterPro" id="IPR050857">
    <property type="entry name" value="D-2-hydroxyacid_DH"/>
</dbReference>
<dbReference type="GO" id="GO:0008652">
    <property type="term" value="P:amino acid biosynthetic process"/>
    <property type="evidence" value="ECO:0007669"/>
    <property type="project" value="UniProtKB-KW"/>
</dbReference>
<dbReference type="FunFam" id="3.40.50.720:FF:000203">
    <property type="entry name" value="D-3-phosphoglycerate dehydrogenase (SerA)"/>
    <property type="match status" value="1"/>
</dbReference>
<evidence type="ECO:0000259" key="7">
    <source>
        <dbReference type="Pfam" id="PF02826"/>
    </source>
</evidence>
<dbReference type="AlphaFoldDB" id="A0A0X1KST6"/>
<dbReference type="InterPro" id="IPR029752">
    <property type="entry name" value="D-isomer_DH_CS1"/>
</dbReference>
<dbReference type="PANTHER" id="PTHR42789">
    <property type="entry name" value="D-ISOMER SPECIFIC 2-HYDROXYACID DEHYDROGENASE FAMILY PROTEIN (AFU_ORTHOLOGUE AFUA_6G10090)"/>
    <property type="match status" value="1"/>
</dbReference>
<dbReference type="EMBL" id="CP007141">
    <property type="protein sequence ID" value="AJC74344.1"/>
    <property type="molecule type" value="Genomic_DNA"/>
</dbReference>
<dbReference type="SUPFAM" id="SSF51735">
    <property type="entry name" value="NAD(P)-binding Rossmann-fold domains"/>
    <property type="match status" value="1"/>
</dbReference>
<dbReference type="Proteomes" id="UP000077469">
    <property type="component" value="Chromosome"/>
</dbReference>
<evidence type="ECO:0000313" key="9">
    <source>
        <dbReference type="Proteomes" id="UP000077469"/>
    </source>
</evidence>
<gene>
    <name evidence="8" type="ORF">AJ81_09340</name>
</gene>
<reference evidence="8 9" key="1">
    <citation type="submission" date="2014-01" db="EMBL/GenBank/DDBJ databases">
        <title>Genome sequencing of Thermotog hypogea.</title>
        <authorList>
            <person name="Zhang X."/>
            <person name="Alvare G."/>
            <person name="Fristensky B."/>
            <person name="Chen L."/>
            <person name="Suen T."/>
            <person name="Chen Q."/>
            <person name="Ma K."/>
        </authorList>
    </citation>
    <scope>NUCLEOTIDE SEQUENCE [LARGE SCALE GENOMIC DNA]</scope>
    <source>
        <strain evidence="8 9">DSM 11164</strain>
    </source>
</reference>
<evidence type="ECO:0000256" key="2">
    <source>
        <dbReference type="ARBA" id="ARBA00022605"/>
    </source>
</evidence>
<dbReference type="KEGG" id="phy:AJ81_09340"/>
<dbReference type="PaxDb" id="1123384-AJ81_09340"/>
<comment type="similarity">
    <text evidence="1 5">Belongs to the D-isomer specific 2-hydroxyacid dehydrogenase family.</text>
</comment>
<dbReference type="InterPro" id="IPR029753">
    <property type="entry name" value="D-isomer_DH_CS"/>
</dbReference>
<dbReference type="InterPro" id="IPR006140">
    <property type="entry name" value="D-isomer_DH_NAD-bd"/>
</dbReference>
<dbReference type="PANTHER" id="PTHR42789:SF1">
    <property type="entry name" value="D-ISOMER SPECIFIC 2-HYDROXYACID DEHYDROGENASE FAMILY PROTEIN (AFU_ORTHOLOGUE AFUA_6G10090)"/>
    <property type="match status" value="1"/>
</dbReference>
<evidence type="ECO:0000259" key="6">
    <source>
        <dbReference type="Pfam" id="PF00389"/>
    </source>
</evidence>
<dbReference type="STRING" id="1123384.AJ81_09340"/>